<gene>
    <name evidence="1" type="ORF">MNBD_GAMMA21-2315</name>
</gene>
<dbReference type="EMBL" id="UOFR01000079">
    <property type="protein sequence ID" value="VAX00887.1"/>
    <property type="molecule type" value="Genomic_DNA"/>
</dbReference>
<accession>A0A3B1B704</accession>
<evidence type="ECO:0000313" key="1">
    <source>
        <dbReference type="EMBL" id="VAX00887.1"/>
    </source>
</evidence>
<reference evidence="1" key="1">
    <citation type="submission" date="2018-06" db="EMBL/GenBank/DDBJ databases">
        <authorList>
            <person name="Zhirakovskaya E."/>
        </authorList>
    </citation>
    <scope>NUCLEOTIDE SEQUENCE</scope>
</reference>
<organism evidence="1">
    <name type="scientific">hydrothermal vent metagenome</name>
    <dbReference type="NCBI Taxonomy" id="652676"/>
    <lineage>
        <taxon>unclassified sequences</taxon>
        <taxon>metagenomes</taxon>
        <taxon>ecological metagenomes</taxon>
    </lineage>
</organism>
<name>A0A3B1B704_9ZZZZ</name>
<dbReference type="AlphaFoldDB" id="A0A3B1B704"/>
<evidence type="ECO:0008006" key="2">
    <source>
        <dbReference type="Google" id="ProtNLM"/>
    </source>
</evidence>
<protein>
    <recommendedName>
        <fullName evidence="2">SnoaL-like domain-containing protein</fullName>
    </recommendedName>
</protein>
<proteinExistence type="predicted"/>
<sequence length="130" mass="15086">MPHSIVDTWLASIIKTADERDHQSHMDLISRKVNLVGVPGFESIGFDDWSNRCRHDFNDNIIAEIQYQGLKIRAETDQQIMFVTHETLLTNDGEKNQQGIECLLEKEDDGQWRLTQQRILGEDETAQYLK</sequence>